<dbReference type="Pfam" id="PF00364">
    <property type="entry name" value="Biotin_lipoyl"/>
    <property type="match status" value="1"/>
</dbReference>
<feature type="domain" description="Lipoyl-binding" evidence="2">
    <location>
        <begin position="1"/>
        <end position="71"/>
    </location>
</feature>
<gene>
    <name evidence="3" type="ORF">SAMN04487931_108176</name>
</gene>
<dbReference type="AlphaFoldDB" id="A0A1H2IGL5"/>
<dbReference type="CDD" id="cd06850">
    <property type="entry name" value="biotinyl_domain"/>
    <property type="match status" value="1"/>
</dbReference>
<evidence type="ECO:0000256" key="1">
    <source>
        <dbReference type="ARBA" id="ARBA00023267"/>
    </source>
</evidence>
<keyword evidence="1" id="KW-0092">Biotin</keyword>
<dbReference type="Proteomes" id="UP000199608">
    <property type="component" value="Unassembled WGS sequence"/>
</dbReference>
<name>A0A1H2IGL5_9BACT</name>
<reference evidence="4" key="1">
    <citation type="submission" date="2016-10" db="EMBL/GenBank/DDBJ databases">
        <authorList>
            <person name="Varghese N."/>
            <person name="Submissions S."/>
        </authorList>
    </citation>
    <scope>NUCLEOTIDE SEQUENCE [LARGE SCALE GENOMIC DNA]</scope>
    <source>
        <strain evidence="4">DSM 3384</strain>
    </source>
</reference>
<dbReference type="FunFam" id="2.40.50.100:FF:000003">
    <property type="entry name" value="Acetyl-CoA carboxylase biotin carboxyl carrier protein"/>
    <property type="match status" value="1"/>
</dbReference>
<dbReference type="InterPro" id="IPR011053">
    <property type="entry name" value="Single_hybrid_motif"/>
</dbReference>
<proteinExistence type="predicted"/>
<dbReference type="EMBL" id="FNLL01000008">
    <property type="protein sequence ID" value="SDU43277.1"/>
    <property type="molecule type" value="Genomic_DNA"/>
</dbReference>
<accession>A0A1H2IGL5</accession>
<evidence type="ECO:0000313" key="3">
    <source>
        <dbReference type="EMBL" id="SDU43277.1"/>
    </source>
</evidence>
<dbReference type="GO" id="GO:0016740">
    <property type="term" value="F:transferase activity"/>
    <property type="evidence" value="ECO:0007669"/>
    <property type="project" value="UniProtKB-KW"/>
</dbReference>
<sequence>MSTEILAPMPGSIWKVHVKEGDEVVEGQELLILEAMKMENPIITTTAGKVTEVKVKVEDKVATKQLLLTIE</sequence>
<protein>
    <submittedName>
        <fullName evidence="3">Methylmalonyl-CoA carboxyltransferase 1.3S subunit</fullName>
    </submittedName>
</protein>
<keyword evidence="3" id="KW-0808">Transferase</keyword>
<dbReference type="InterPro" id="IPR050709">
    <property type="entry name" value="Biotin_Carboxyl_Carrier/Decarb"/>
</dbReference>
<dbReference type="PANTHER" id="PTHR45266:SF3">
    <property type="entry name" value="OXALOACETATE DECARBOXYLASE ALPHA CHAIN"/>
    <property type="match status" value="1"/>
</dbReference>
<evidence type="ECO:0000313" key="4">
    <source>
        <dbReference type="Proteomes" id="UP000199608"/>
    </source>
</evidence>
<evidence type="ECO:0000259" key="2">
    <source>
        <dbReference type="PROSITE" id="PS50968"/>
    </source>
</evidence>
<keyword evidence="4" id="KW-1185">Reference proteome</keyword>
<dbReference type="InterPro" id="IPR000089">
    <property type="entry name" value="Biotin_lipoyl"/>
</dbReference>
<dbReference type="PROSITE" id="PS50968">
    <property type="entry name" value="BIOTINYL_LIPOYL"/>
    <property type="match status" value="1"/>
</dbReference>
<dbReference type="SUPFAM" id="SSF51230">
    <property type="entry name" value="Single hybrid motif"/>
    <property type="match status" value="1"/>
</dbReference>
<dbReference type="RefSeq" id="WP_014959162.1">
    <property type="nucleotide sequence ID" value="NZ_FNLL01000008.1"/>
</dbReference>
<dbReference type="Gene3D" id="2.40.50.100">
    <property type="match status" value="1"/>
</dbReference>
<organism evidence="3 4">
    <name type="scientific">Desulfobacula phenolica</name>
    <dbReference type="NCBI Taxonomy" id="90732"/>
    <lineage>
        <taxon>Bacteria</taxon>
        <taxon>Pseudomonadati</taxon>
        <taxon>Thermodesulfobacteriota</taxon>
        <taxon>Desulfobacteria</taxon>
        <taxon>Desulfobacterales</taxon>
        <taxon>Desulfobacteraceae</taxon>
        <taxon>Desulfobacula</taxon>
    </lineage>
</organism>
<dbReference type="PANTHER" id="PTHR45266">
    <property type="entry name" value="OXALOACETATE DECARBOXYLASE ALPHA CHAIN"/>
    <property type="match status" value="1"/>
</dbReference>